<sequence length="122" mass="13397">MRFVSIFILFVLVCTVCSGITFLAMRQDELPRQAAAEPLAAPPGFVATRTSGGNGIFYQRQDIAALPAQLGKAAFGKTMNLSEQAKCRLSMAQDRSTHDPERVKVTDEYCNQLLEQAEKKGD</sequence>
<gene>
    <name evidence="1" type="ORF">GCM10017655_30210</name>
</gene>
<reference evidence="1" key="1">
    <citation type="journal article" date="2014" name="Int. J. Syst. Evol. Microbiol.">
        <title>Complete genome sequence of Corynebacterium casei LMG S-19264T (=DSM 44701T), isolated from a smear-ripened cheese.</title>
        <authorList>
            <consortium name="US DOE Joint Genome Institute (JGI-PGF)"/>
            <person name="Walter F."/>
            <person name="Albersmeier A."/>
            <person name="Kalinowski J."/>
            <person name="Ruckert C."/>
        </authorList>
    </citation>
    <scope>NUCLEOTIDE SEQUENCE</scope>
    <source>
        <strain evidence="1">VKM B-2935</strain>
    </source>
</reference>
<keyword evidence="2" id="KW-1185">Reference proteome</keyword>
<reference evidence="1" key="2">
    <citation type="submission" date="2023-01" db="EMBL/GenBank/DDBJ databases">
        <authorList>
            <person name="Sun Q."/>
            <person name="Evtushenko L."/>
        </authorList>
    </citation>
    <scope>NUCLEOTIDE SEQUENCE</scope>
    <source>
        <strain evidence="1">VKM B-2935</strain>
    </source>
</reference>
<dbReference type="Proteomes" id="UP001143328">
    <property type="component" value="Unassembled WGS sequence"/>
</dbReference>
<protein>
    <submittedName>
        <fullName evidence="1">Uncharacterized protein</fullName>
    </submittedName>
</protein>
<evidence type="ECO:0000313" key="1">
    <source>
        <dbReference type="EMBL" id="GLK89959.1"/>
    </source>
</evidence>
<evidence type="ECO:0000313" key="2">
    <source>
        <dbReference type="Proteomes" id="UP001143328"/>
    </source>
</evidence>
<dbReference type="RefSeq" id="WP_271196152.1">
    <property type="nucleotide sequence ID" value="NZ_BSFN01000008.1"/>
</dbReference>
<dbReference type="EMBL" id="BSFN01000008">
    <property type="protein sequence ID" value="GLK89959.1"/>
    <property type="molecule type" value="Genomic_DNA"/>
</dbReference>
<name>A0A9W6K9J0_9PSED</name>
<comment type="caution">
    <text evidence="1">The sequence shown here is derived from an EMBL/GenBank/DDBJ whole genome shotgun (WGS) entry which is preliminary data.</text>
</comment>
<organism evidence="1 2">
    <name type="scientific">Pseudomonas turukhanskensis</name>
    <dbReference type="NCBI Taxonomy" id="1806536"/>
    <lineage>
        <taxon>Bacteria</taxon>
        <taxon>Pseudomonadati</taxon>
        <taxon>Pseudomonadota</taxon>
        <taxon>Gammaproteobacteria</taxon>
        <taxon>Pseudomonadales</taxon>
        <taxon>Pseudomonadaceae</taxon>
        <taxon>Pseudomonas</taxon>
    </lineage>
</organism>
<accession>A0A9W6K9J0</accession>
<dbReference type="AlphaFoldDB" id="A0A9W6K9J0"/>
<proteinExistence type="predicted"/>